<dbReference type="InterPro" id="IPR051325">
    <property type="entry name" value="Nudix_hydrolase_domain"/>
</dbReference>
<dbReference type="RefSeq" id="WP_105943157.1">
    <property type="nucleotide sequence ID" value="NZ_CP027433.1"/>
</dbReference>
<keyword evidence="1 3" id="KW-0378">Hydrolase</keyword>
<keyword evidence="4" id="KW-1185">Reference proteome</keyword>
<dbReference type="Proteomes" id="UP000239814">
    <property type="component" value="Chromosome"/>
</dbReference>
<dbReference type="PANTHER" id="PTHR21340:SF7">
    <property type="entry name" value="NUDIX HYDROLASE DOMAIN-CONTAINING PROTEIN"/>
    <property type="match status" value="1"/>
</dbReference>
<dbReference type="InterPro" id="IPR020084">
    <property type="entry name" value="NUDIX_hydrolase_CS"/>
</dbReference>
<dbReference type="PROSITE" id="PS51462">
    <property type="entry name" value="NUDIX"/>
    <property type="match status" value="1"/>
</dbReference>
<gene>
    <name evidence="3" type="ORF">C6V83_15585</name>
</gene>
<proteinExistence type="predicted"/>
<organism evidence="3 4">
    <name type="scientific">Gordonia iterans</name>
    <dbReference type="NCBI Taxonomy" id="1004901"/>
    <lineage>
        <taxon>Bacteria</taxon>
        <taxon>Bacillati</taxon>
        <taxon>Actinomycetota</taxon>
        <taxon>Actinomycetes</taxon>
        <taxon>Mycobacteriales</taxon>
        <taxon>Gordoniaceae</taxon>
        <taxon>Gordonia</taxon>
    </lineage>
</organism>
<feature type="domain" description="Nudix hydrolase" evidence="2">
    <location>
        <begin position="1"/>
        <end position="150"/>
    </location>
</feature>
<reference evidence="3 4" key="1">
    <citation type="submission" date="2018-03" db="EMBL/GenBank/DDBJ databases">
        <title>Characteristics and genome of n-alkane degrading marine bacteria Gordonia iterans isolated from crude oil contaminated in Tae-an, South Korea.</title>
        <authorList>
            <person name="Lee S.-S."/>
            <person name="Kim H."/>
        </authorList>
    </citation>
    <scope>NUCLEOTIDE SEQUENCE [LARGE SCALE GENOMIC DNA]</scope>
    <source>
        <strain evidence="3 4">Co17</strain>
    </source>
</reference>
<dbReference type="KEGG" id="git:C6V83_15585"/>
<evidence type="ECO:0000313" key="4">
    <source>
        <dbReference type="Proteomes" id="UP000239814"/>
    </source>
</evidence>
<dbReference type="GO" id="GO:0006754">
    <property type="term" value="P:ATP biosynthetic process"/>
    <property type="evidence" value="ECO:0007669"/>
    <property type="project" value="TreeGrafter"/>
</dbReference>
<dbReference type="PANTHER" id="PTHR21340">
    <property type="entry name" value="DIADENOSINE 5,5-P1,P4-TETRAPHOSPHATE PYROPHOSPHOHYDROLASE MUTT"/>
    <property type="match status" value="1"/>
</dbReference>
<evidence type="ECO:0000259" key="2">
    <source>
        <dbReference type="PROSITE" id="PS51462"/>
    </source>
</evidence>
<dbReference type="InterPro" id="IPR000086">
    <property type="entry name" value="NUDIX_hydrolase_dom"/>
</dbReference>
<dbReference type="Gene3D" id="3.90.79.10">
    <property type="entry name" value="Nucleoside Triphosphate Pyrophosphohydrolase"/>
    <property type="match status" value="1"/>
</dbReference>
<dbReference type="SUPFAM" id="SSF55811">
    <property type="entry name" value="Nudix"/>
    <property type="match status" value="1"/>
</dbReference>
<dbReference type="PROSITE" id="PS00893">
    <property type="entry name" value="NUDIX_BOX"/>
    <property type="match status" value="1"/>
</dbReference>
<name>A0A2S0KIE5_9ACTN</name>
<dbReference type="GO" id="GO:0004081">
    <property type="term" value="F:bis(5'-nucleosyl)-tetraphosphatase (asymmetrical) activity"/>
    <property type="evidence" value="ECO:0007669"/>
    <property type="project" value="TreeGrafter"/>
</dbReference>
<dbReference type="InterPro" id="IPR015797">
    <property type="entry name" value="NUDIX_hydrolase-like_dom_sf"/>
</dbReference>
<dbReference type="OrthoDB" id="954553at2"/>
<dbReference type="AlphaFoldDB" id="A0A2S0KIE5"/>
<evidence type="ECO:0000313" key="3">
    <source>
        <dbReference type="EMBL" id="AVM01449.1"/>
    </source>
</evidence>
<evidence type="ECO:0000256" key="1">
    <source>
        <dbReference type="ARBA" id="ARBA00022801"/>
    </source>
</evidence>
<accession>A0A2S0KIE5</accession>
<sequence>MAEHSAGILLYRGLGAGLRVLLVHPGGPFFAKKDEGAWSIPKGLVEPGEDLLTAARREFAEETGQSAPDGRAVELGRVRLRSGKEVTGFGMAGDFDPESLRSNTFEIVWPPRSGRRQAFPEVDRAEWFDVPTARTKLNPAQVALVDALVRYLDDSQAAT</sequence>
<dbReference type="Pfam" id="PF00293">
    <property type="entry name" value="NUDIX"/>
    <property type="match status" value="1"/>
</dbReference>
<dbReference type="CDD" id="cd04662">
    <property type="entry name" value="NUDIX_Hydrolase"/>
    <property type="match status" value="1"/>
</dbReference>
<dbReference type="GO" id="GO:0006167">
    <property type="term" value="P:AMP biosynthetic process"/>
    <property type="evidence" value="ECO:0007669"/>
    <property type="project" value="TreeGrafter"/>
</dbReference>
<dbReference type="EMBL" id="CP027433">
    <property type="protein sequence ID" value="AVM01449.1"/>
    <property type="molecule type" value="Genomic_DNA"/>
</dbReference>
<protein>
    <submittedName>
        <fullName evidence="3">NTP pyrophosphohydrolase</fullName>
    </submittedName>
</protein>